<comment type="caution">
    <text evidence="10">The sequence shown here is derived from an EMBL/GenBank/DDBJ whole genome shotgun (WGS) entry which is preliminary data.</text>
</comment>
<dbReference type="Pfam" id="PF00443">
    <property type="entry name" value="UCH"/>
    <property type="match status" value="1"/>
</dbReference>
<dbReference type="GO" id="GO:0004843">
    <property type="term" value="F:cysteine-type deubiquitinase activity"/>
    <property type="evidence" value="ECO:0007669"/>
    <property type="project" value="UniProtKB-EC"/>
</dbReference>
<dbReference type="InterPro" id="IPR038765">
    <property type="entry name" value="Papain-like_cys_pep_sf"/>
</dbReference>
<dbReference type="Gene3D" id="3.90.70.10">
    <property type="entry name" value="Cysteine proteinases"/>
    <property type="match status" value="2"/>
</dbReference>
<dbReference type="EC" id="3.4.19.12" evidence="3"/>
<dbReference type="Proteomes" id="UP001177744">
    <property type="component" value="Unassembled WGS sequence"/>
</dbReference>
<dbReference type="CDD" id="cd02257">
    <property type="entry name" value="Peptidase_C19"/>
    <property type="match status" value="1"/>
</dbReference>
<dbReference type="GO" id="GO:0016579">
    <property type="term" value="P:protein deubiquitination"/>
    <property type="evidence" value="ECO:0007669"/>
    <property type="project" value="InterPro"/>
</dbReference>
<accession>A0AA40HWL9</accession>
<dbReference type="PROSITE" id="PS50235">
    <property type="entry name" value="USP_3"/>
    <property type="match status" value="1"/>
</dbReference>
<evidence type="ECO:0000256" key="5">
    <source>
        <dbReference type="ARBA" id="ARBA00022786"/>
    </source>
</evidence>
<keyword evidence="6" id="KW-0378">Hydrolase</keyword>
<name>A0AA40HWL9_CNENI</name>
<proteinExistence type="inferred from homology"/>
<dbReference type="PANTHER" id="PTHR24006:SF687">
    <property type="entry name" value="UBIQUITIN CARBOXYL-TERMINAL HYDROLASE 10"/>
    <property type="match status" value="1"/>
</dbReference>
<evidence type="ECO:0000256" key="7">
    <source>
        <dbReference type="ARBA" id="ARBA00022807"/>
    </source>
</evidence>
<feature type="compositionally biased region" description="Acidic residues" evidence="8">
    <location>
        <begin position="90"/>
        <end position="106"/>
    </location>
</feature>
<reference evidence="10" key="1">
    <citation type="submission" date="2023-06" db="EMBL/GenBank/DDBJ databases">
        <title>Reference genome for the Northern bat (Eptesicus nilssonii), a most northern bat species.</title>
        <authorList>
            <person name="Laine V.N."/>
            <person name="Pulliainen A.T."/>
            <person name="Lilley T.M."/>
        </authorList>
    </citation>
    <scope>NUCLEOTIDE SEQUENCE</scope>
    <source>
        <strain evidence="10">BLF_Eptnil</strain>
        <tissue evidence="10">Kidney</tissue>
    </source>
</reference>
<evidence type="ECO:0000256" key="1">
    <source>
        <dbReference type="ARBA" id="ARBA00000707"/>
    </source>
</evidence>
<comment type="similarity">
    <text evidence="2">Belongs to the peptidase C19 family. USP10 subfamily.</text>
</comment>
<dbReference type="EMBL" id="JAULJE010000009">
    <property type="protein sequence ID" value="KAK1338632.1"/>
    <property type="molecule type" value="Genomic_DNA"/>
</dbReference>
<feature type="domain" description="USP" evidence="9">
    <location>
        <begin position="1"/>
        <end position="238"/>
    </location>
</feature>
<feature type="region of interest" description="Disordered" evidence="8">
    <location>
        <begin position="79"/>
        <end position="111"/>
    </location>
</feature>
<dbReference type="GO" id="GO:0005634">
    <property type="term" value="C:nucleus"/>
    <property type="evidence" value="ECO:0007669"/>
    <property type="project" value="TreeGrafter"/>
</dbReference>
<dbReference type="InterPro" id="IPR001394">
    <property type="entry name" value="Peptidase_C19_UCH"/>
</dbReference>
<dbReference type="GO" id="GO:0030330">
    <property type="term" value="P:DNA damage response, signal transduction by p53 class mediator"/>
    <property type="evidence" value="ECO:0007669"/>
    <property type="project" value="TreeGrafter"/>
</dbReference>
<gene>
    <name evidence="10" type="ORF">QTO34_019286</name>
</gene>
<comment type="catalytic activity">
    <reaction evidence="1">
        <text>Thiol-dependent hydrolysis of ester, thioester, amide, peptide and isopeptide bonds formed by the C-terminal Gly of ubiquitin (a 76-residue protein attached to proteins as an intracellular targeting signal).</text>
        <dbReference type="EC" id="3.4.19.12"/>
    </reaction>
</comment>
<evidence type="ECO:0000256" key="6">
    <source>
        <dbReference type="ARBA" id="ARBA00022801"/>
    </source>
</evidence>
<dbReference type="SUPFAM" id="SSF54001">
    <property type="entry name" value="Cysteine proteinases"/>
    <property type="match status" value="1"/>
</dbReference>
<organism evidence="10 11">
    <name type="scientific">Cnephaeus nilssonii</name>
    <name type="common">Northern bat</name>
    <name type="synonym">Eptesicus nilssonii</name>
    <dbReference type="NCBI Taxonomy" id="3371016"/>
    <lineage>
        <taxon>Eukaryota</taxon>
        <taxon>Metazoa</taxon>
        <taxon>Chordata</taxon>
        <taxon>Craniata</taxon>
        <taxon>Vertebrata</taxon>
        <taxon>Euteleostomi</taxon>
        <taxon>Mammalia</taxon>
        <taxon>Eutheria</taxon>
        <taxon>Laurasiatheria</taxon>
        <taxon>Chiroptera</taxon>
        <taxon>Yangochiroptera</taxon>
        <taxon>Vespertilionidae</taxon>
        <taxon>Cnephaeus</taxon>
    </lineage>
</organism>
<protein>
    <recommendedName>
        <fullName evidence="3">ubiquitinyl hydrolase 1</fullName>
        <ecNumber evidence="3">3.4.19.12</ecNumber>
    </recommendedName>
</protein>
<evidence type="ECO:0000313" key="10">
    <source>
        <dbReference type="EMBL" id="KAK1338632.1"/>
    </source>
</evidence>
<dbReference type="GO" id="GO:0006508">
    <property type="term" value="P:proteolysis"/>
    <property type="evidence" value="ECO:0007669"/>
    <property type="project" value="UniProtKB-KW"/>
</dbReference>
<keyword evidence="5" id="KW-0833">Ubl conjugation pathway</keyword>
<dbReference type="PANTHER" id="PTHR24006">
    <property type="entry name" value="UBIQUITIN CARBOXYL-TERMINAL HYDROLASE"/>
    <property type="match status" value="1"/>
</dbReference>
<keyword evidence="11" id="KW-1185">Reference proteome</keyword>
<evidence type="ECO:0000259" key="9">
    <source>
        <dbReference type="PROSITE" id="PS50235"/>
    </source>
</evidence>
<dbReference type="GO" id="GO:0005829">
    <property type="term" value="C:cytosol"/>
    <property type="evidence" value="ECO:0007669"/>
    <property type="project" value="TreeGrafter"/>
</dbReference>
<evidence type="ECO:0000256" key="8">
    <source>
        <dbReference type="SAM" id="MobiDB-lite"/>
    </source>
</evidence>
<dbReference type="GO" id="GO:0010506">
    <property type="term" value="P:regulation of autophagy"/>
    <property type="evidence" value="ECO:0007669"/>
    <property type="project" value="TreeGrafter"/>
</dbReference>
<evidence type="ECO:0000256" key="4">
    <source>
        <dbReference type="ARBA" id="ARBA00022670"/>
    </source>
</evidence>
<dbReference type="InterPro" id="IPR050164">
    <property type="entry name" value="Peptidase_C19"/>
</dbReference>
<dbReference type="InterPro" id="IPR028889">
    <property type="entry name" value="USP"/>
</dbReference>
<dbReference type="AlphaFoldDB" id="A0AA40HWL9"/>
<dbReference type="GO" id="GO:0005769">
    <property type="term" value="C:early endosome"/>
    <property type="evidence" value="ECO:0007669"/>
    <property type="project" value="TreeGrafter"/>
</dbReference>
<evidence type="ECO:0000313" key="11">
    <source>
        <dbReference type="Proteomes" id="UP001177744"/>
    </source>
</evidence>
<evidence type="ECO:0000256" key="3">
    <source>
        <dbReference type="ARBA" id="ARBA00012759"/>
    </source>
</evidence>
<keyword evidence="7" id="KW-0788">Thiol protease</keyword>
<sequence length="241" mass="27279">MPVPPKPRQALGDKIVRDIRPGAAFEPTYIYRLLTVIKSSLSEKGRQEDAEEYLGFILNGLHEEMLNLKKLLSPNDKLPISNGPKSYSVNEEEQEEPGEGSEDEWEQVGPRNKTSVTHQMDFIQTPITGIFGGHIRSVVYQQSSKESATLQIFHLDIQSDKIRTIQDALESLVARESVQVVYHHGSSATGGHYTTDVFQIGLNGWLRIDDQMVKVINQYQVVKPVADHTAYLLYYRRVDLL</sequence>
<evidence type="ECO:0000256" key="2">
    <source>
        <dbReference type="ARBA" id="ARBA00005427"/>
    </source>
</evidence>
<keyword evidence="4" id="KW-0645">Protease</keyword>